<organism evidence="1">
    <name type="scientific">Arundo donax</name>
    <name type="common">Giant reed</name>
    <name type="synonym">Donax arundinaceus</name>
    <dbReference type="NCBI Taxonomy" id="35708"/>
    <lineage>
        <taxon>Eukaryota</taxon>
        <taxon>Viridiplantae</taxon>
        <taxon>Streptophyta</taxon>
        <taxon>Embryophyta</taxon>
        <taxon>Tracheophyta</taxon>
        <taxon>Spermatophyta</taxon>
        <taxon>Magnoliopsida</taxon>
        <taxon>Liliopsida</taxon>
        <taxon>Poales</taxon>
        <taxon>Poaceae</taxon>
        <taxon>PACMAD clade</taxon>
        <taxon>Arundinoideae</taxon>
        <taxon>Arundineae</taxon>
        <taxon>Arundo</taxon>
    </lineage>
</organism>
<dbReference type="EMBL" id="GBRH01251387">
    <property type="protein sequence ID" value="JAD46508.1"/>
    <property type="molecule type" value="Transcribed_RNA"/>
</dbReference>
<evidence type="ECO:0000313" key="1">
    <source>
        <dbReference type="EMBL" id="JAD46508.1"/>
    </source>
</evidence>
<reference evidence="1" key="1">
    <citation type="submission" date="2014-09" db="EMBL/GenBank/DDBJ databases">
        <authorList>
            <person name="Magalhaes I.L.F."/>
            <person name="Oliveira U."/>
            <person name="Santos F.R."/>
            <person name="Vidigal T.H.D.A."/>
            <person name="Brescovit A.D."/>
            <person name="Santos A.J."/>
        </authorList>
    </citation>
    <scope>NUCLEOTIDE SEQUENCE</scope>
    <source>
        <tissue evidence="1">Shoot tissue taken approximately 20 cm above the soil surface</tissue>
    </source>
</reference>
<sequence length="45" mass="4947">MHAPNLIFANLCTGTLRKPLGVCTYTHTLSSHLPIRRTNLTNTPA</sequence>
<accession>A0A0A9A977</accession>
<dbReference type="AlphaFoldDB" id="A0A0A9A977"/>
<reference evidence="1" key="2">
    <citation type="journal article" date="2015" name="Data Brief">
        <title>Shoot transcriptome of the giant reed, Arundo donax.</title>
        <authorList>
            <person name="Barrero R.A."/>
            <person name="Guerrero F.D."/>
            <person name="Moolhuijzen P."/>
            <person name="Goolsby J.A."/>
            <person name="Tidwell J."/>
            <person name="Bellgard S.E."/>
            <person name="Bellgard M.I."/>
        </authorList>
    </citation>
    <scope>NUCLEOTIDE SEQUENCE</scope>
    <source>
        <tissue evidence="1">Shoot tissue taken approximately 20 cm above the soil surface</tissue>
    </source>
</reference>
<name>A0A0A9A977_ARUDO</name>
<protein>
    <submittedName>
        <fullName evidence="1">Uncharacterized protein</fullName>
    </submittedName>
</protein>
<proteinExistence type="predicted"/>